<comment type="similarity">
    <text evidence="3">Belongs to the bacterial glucokinase family.</text>
</comment>
<dbReference type="Pfam" id="PF02685">
    <property type="entry name" value="Glucokinase"/>
    <property type="match status" value="1"/>
</dbReference>
<comment type="caution">
    <text evidence="4">The sequence shown here is derived from an EMBL/GenBank/DDBJ whole genome shotgun (WGS) entry which is preliminary data.</text>
</comment>
<evidence type="ECO:0000313" key="4">
    <source>
        <dbReference type="EMBL" id="GGE62214.1"/>
    </source>
</evidence>
<proteinExistence type="inferred from homology"/>
<protein>
    <submittedName>
        <fullName evidence="4">Glucokinase</fullName>
    </submittedName>
</protein>
<reference evidence="4" key="1">
    <citation type="journal article" date="2014" name="Int. J. Syst. Evol. Microbiol.">
        <title>Complete genome sequence of Corynebacterium casei LMG S-19264T (=DSM 44701T), isolated from a smear-ripened cheese.</title>
        <authorList>
            <consortium name="US DOE Joint Genome Institute (JGI-PGF)"/>
            <person name="Walter F."/>
            <person name="Albersmeier A."/>
            <person name="Kalinowski J."/>
            <person name="Ruckert C."/>
        </authorList>
    </citation>
    <scope>NUCLEOTIDE SEQUENCE</scope>
    <source>
        <strain evidence="4">CGMCC 1.16012</strain>
    </source>
</reference>
<dbReference type="PANTHER" id="PTHR47690:SF1">
    <property type="entry name" value="GLUCOKINASE"/>
    <property type="match status" value="1"/>
</dbReference>
<dbReference type="GO" id="GO:0005524">
    <property type="term" value="F:ATP binding"/>
    <property type="evidence" value="ECO:0007669"/>
    <property type="project" value="InterPro"/>
</dbReference>
<dbReference type="EMBL" id="BMKN01000003">
    <property type="protein sequence ID" value="GGE62214.1"/>
    <property type="molecule type" value="Genomic_DNA"/>
</dbReference>
<dbReference type="Gene3D" id="3.40.367.20">
    <property type="match status" value="1"/>
</dbReference>
<dbReference type="CDD" id="cd24008">
    <property type="entry name" value="ASKHA_NBD_GLK"/>
    <property type="match status" value="1"/>
</dbReference>
<dbReference type="PANTHER" id="PTHR47690">
    <property type="entry name" value="GLUCOKINASE"/>
    <property type="match status" value="1"/>
</dbReference>
<dbReference type="OrthoDB" id="9800595at2"/>
<accession>A0A917ANK6</accession>
<dbReference type="GO" id="GO:0005536">
    <property type="term" value="F:D-glucose binding"/>
    <property type="evidence" value="ECO:0007669"/>
    <property type="project" value="InterPro"/>
</dbReference>
<gene>
    <name evidence="4" type="primary">glk</name>
    <name evidence="4" type="ORF">GCM10011517_32350</name>
</gene>
<evidence type="ECO:0000256" key="3">
    <source>
        <dbReference type="RuleBase" id="RU004046"/>
    </source>
</evidence>
<dbReference type="InterPro" id="IPR050201">
    <property type="entry name" value="Bacterial_glucokinase"/>
</dbReference>
<dbReference type="InterPro" id="IPR043129">
    <property type="entry name" value="ATPase_NBD"/>
</dbReference>
<evidence type="ECO:0000256" key="1">
    <source>
        <dbReference type="ARBA" id="ARBA00022679"/>
    </source>
</evidence>
<dbReference type="RefSeq" id="WP_095595299.1">
    <property type="nucleotide sequence ID" value="NZ_BMKN01000003.1"/>
</dbReference>
<keyword evidence="2" id="KW-0418">Kinase</keyword>
<evidence type="ECO:0000313" key="5">
    <source>
        <dbReference type="Proteomes" id="UP000606730"/>
    </source>
</evidence>
<dbReference type="GO" id="GO:0004340">
    <property type="term" value="F:glucokinase activity"/>
    <property type="evidence" value="ECO:0007669"/>
    <property type="project" value="InterPro"/>
</dbReference>
<dbReference type="InterPro" id="IPR003836">
    <property type="entry name" value="Glucokinase"/>
</dbReference>
<sequence length="328" mass="35047">MSDPWYLVADIGGTNARFAAFHGRRKMEVQVFDSKHGGDLLDMARKFCQEALPETPTVAVVAAAGPVKDNALHLTNANRSLCGSELREATGAQQAFIINDFAAAAWSTLVIPPENLTILSEGEDSDPGTRLVVGPGTGLGVGALAYVDGSYHGISGEGGHVGVGPRNQHEFKVFEALKSLWPDVFFGDALTAEAEGLLSGTGLPYLYRAVQLAHQADGPALDPREIFAKARDASDPFAVETIDIFKTRIAQVSADLALAFGARGGVYFVGGIAMKNPWIFDDAFLEAFHSGGRFTKQRKAIGVHLVNEPDFGLLGAHRYMEEASKRSS</sequence>
<name>A0A917ANK6_9RHOB</name>
<dbReference type="AlphaFoldDB" id="A0A917ANK6"/>
<keyword evidence="1" id="KW-0808">Transferase</keyword>
<dbReference type="Gene3D" id="3.30.420.40">
    <property type="match status" value="1"/>
</dbReference>
<evidence type="ECO:0000256" key="2">
    <source>
        <dbReference type="ARBA" id="ARBA00022777"/>
    </source>
</evidence>
<keyword evidence="5" id="KW-1185">Reference proteome</keyword>
<dbReference type="GO" id="GO:0006096">
    <property type="term" value="P:glycolytic process"/>
    <property type="evidence" value="ECO:0007669"/>
    <property type="project" value="InterPro"/>
</dbReference>
<dbReference type="GO" id="GO:0005829">
    <property type="term" value="C:cytosol"/>
    <property type="evidence" value="ECO:0007669"/>
    <property type="project" value="TreeGrafter"/>
</dbReference>
<reference evidence="4" key="2">
    <citation type="submission" date="2020-09" db="EMBL/GenBank/DDBJ databases">
        <authorList>
            <person name="Sun Q."/>
            <person name="Zhou Y."/>
        </authorList>
    </citation>
    <scope>NUCLEOTIDE SEQUENCE</scope>
    <source>
        <strain evidence="4">CGMCC 1.16012</strain>
    </source>
</reference>
<dbReference type="Proteomes" id="UP000606730">
    <property type="component" value="Unassembled WGS sequence"/>
</dbReference>
<organism evidence="4 5">
    <name type="scientific">Actibacterium pelagium</name>
    <dbReference type="NCBI Taxonomy" id="2029103"/>
    <lineage>
        <taxon>Bacteria</taxon>
        <taxon>Pseudomonadati</taxon>
        <taxon>Pseudomonadota</taxon>
        <taxon>Alphaproteobacteria</taxon>
        <taxon>Rhodobacterales</taxon>
        <taxon>Roseobacteraceae</taxon>
        <taxon>Actibacterium</taxon>
    </lineage>
</organism>
<dbReference type="SUPFAM" id="SSF53067">
    <property type="entry name" value="Actin-like ATPase domain"/>
    <property type="match status" value="1"/>
</dbReference>